<name>A0AAP2DDZ5_9BACT</name>
<evidence type="ECO:0000256" key="5">
    <source>
        <dbReference type="ARBA" id="ARBA00023136"/>
    </source>
</evidence>
<evidence type="ECO:0000259" key="7">
    <source>
        <dbReference type="Pfam" id="PF02687"/>
    </source>
</evidence>
<dbReference type="Pfam" id="PF12704">
    <property type="entry name" value="MacB_PCD"/>
    <property type="match status" value="2"/>
</dbReference>
<feature type="transmembrane region" description="Helical" evidence="6">
    <location>
        <begin position="284"/>
        <end position="306"/>
    </location>
</feature>
<keyword evidence="5 6" id="KW-0472">Membrane</keyword>
<dbReference type="GO" id="GO:0005886">
    <property type="term" value="C:plasma membrane"/>
    <property type="evidence" value="ECO:0007669"/>
    <property type="project" value="UniProtKB-SubCell"/>
</dbReference>
<feature type="transmembrane region" description="Helical" evidence="6">
    <location>
        <begin position="381"/>
        <end position="408"/>
    </location>
</feature>
<dbReference type="RefSeq" id="WP_254093141.1">
    <property type="nucleotide sequence ID" value="NZ_JAHESC010000051.1"/>
</dbReference>
<feature type="transmembrane region" description="Helical" evidence="6">
    <location>
        <begin position="429"/>
        <end position="448"/>
    </location>
</feature>
<evidence type="ECO:0000313" key="10">
    <source>
        <dbReference type="Proteomes" id="UP001319180"/>
    </source>
</evidence>
<dbReference type="Proteomes" id="UP001319180">
    <property type="component" value="Unassembled WGS sequence"/>
</dbReference>
<accession>A0AAP2DDZ5</accession>
<evidence type="ECO:0000256" key="2">
    <source>
        <dbReference type="ARBA" id="ARBA00022475"/>
    </source>
</evidence>
<keyword evidence="4 6" id="KW-1133">Transmembrane helix</keyword>
<dbReference type="AlphaFoldDB" id="A0AAP2DDZ5"/>
<dbReference type="GO" id="GO:0022857">
    <property type="term" value="F:transmembrane transporter activity"/>
    <property type="evidence" value="ECO:0007669"/>
    <property type="project" value="TreeGrafter"/>
</dbReference>
<dbReference type="Pfam" id="PF02687">
    <property type="entry name" value="FtsX"/>
    <property type="match status" value="2"/>
</dbReference>
<reference evidence="9 10" key="1">
    <citation type="submission" date="2021-05" db="EMBL/GenBank/DDBJ databases">
        <title>A Polyphasic approach of four new species of the genus Ohtaekwangia: Ohtaekwangia histidinii sp. nov., Ohtaekwangia cretensis sp. nov., Ohtaekwangia indiensis sp. nov., Ohtaekwangia reichenbachii sp. nov. from diverse environment.</title>
        <authorList>
            <person name="Octaviana S."/>
        </authorList>
    </citation>
    <scope>NUCLEOTIDE SEQUENCE [LARGE SCALE GENOMIC DNA]</scope>
    <source>
        <strain evidence="9 10">PWU37</strain>
    </source>
</reference>
<comment type="subcellular location">
    <subcellularLocation>
        <location evidence="1">Cell membrane</location>
        <topology evidence="1">Multi-pass membrane protein</topology>
    </subcellularLocation>
</comment>
<dbReference type="InterPro" id="IPR050250">
    <property type="entry name" value="Macrolide_Exporter_MacB"/>
</dbReference>
<keyword evidence="10" id="KW-1185">Reference proteome</keyword>
<sequence length="797" mass="87895">MNYLKIALRLQVRYKWFTGINIAGLSLGMLCSLLVYLYVGSHLGTDRHHHDAERLYRVVLDIHTPAGTIEHEEGTSLPLGHALQTDYSAVEAAAFCMRFYTAPTIAITTPGGSDRYQEDRVAAYADNAFIQLFRHDFIAGNRHTALTQPNTAVLSQRQALKYFGTADAVGRTLNINHLADLTVTGVFANPTDRSDLNFDVLVSLPTLNVINPNYQDQNYTWIGSNNWTFIKLKAGQQPAALEAQLPAFATKYLGADFHHWQFRLQPLADIHFDTRYDGVVSKPVLWILAAVALALTGLVCINYINLSMAQSGPRAKEIGVRKYLGGSKRQLFIQFMTETGVTVATSAVLALIAAYITLPLINIWLQADLTWMQLATLDKIAAILLACLALTFLAGYYPAVVLSGFHPIRALAGKTGTLGGTRQWLQQSLICFQYTVALLFMTATGVMLHQMHFLLQEDHAGVPANTVITIGLPKADLSRRQAFRDALTHIPGVEDATLQHQAPLAASLDGGFIKYDNRPAWEEFIVRDRWADDRFLETYNLSLVAGRNIALHDSTTETLVNETLLQKLSVTHPEDALGKQIVLDNAGLTATIVGVVQNFHHRSLQHTIEPVAIYPLRAALNHVGIRLSTGHTGATLEAITTVWKQAFPDDVLRISFLDQSIADLYRTERVTGKLMTILAVVSAVICSIGILGLSAYSALRRTREIGIRKVLGASVADILVLLGRQYLALVVVAIVLALPVAYSIMHRWLEGFAYHVPWGWTSFSIPAAMLVITTLALVTAQSLRTARTNPSRSLRYD</sequence>
<evidence type="ECO:0000256" key="3">
    <source>
        <dbReference type="ARBA" id="ARBA00022692"/>
    </source>
</evidence>
<keyword evidence="2" id="KW-1003">Cell membrane</keyword>
<gene>
    <name evidence="9" type="ORF">KK078_25375</name>
</gene>
<protein>
    <submittedName>
        <fullName evidence="9">ABC transporter permease</fullName>
    </submittedName>
</protein>
<dbReference type="PANTHER" id="PTHR30572:SF18">
    <property type="entry name" value="ABC-TYPE MACROLIDE FAMILY EXPORT SYSTEM PERMEASE COMPONENT 2"/>
    <property type="match status" value="1"/>
</dbReference>
<feature type="transmembrane region" description="Helical" evidence="6">
    <location>
        <begin position="20"/>
        <end position="39"/>
    </location>
</feature>
<dbReference type="InterPro" id="IPR025857">
    <property type="entry name" value="MacB_PCD"/>
</dbReference>
<evidence type="ECO:0000256" key="4">
    <source>
        <dbReference type="ARBA" id="ARBA00022989"/>
    </source>
</evidence>
<evidence type="ECO:0000259" key="8">
    <source>
        <dbReference type="Pfam" id="PF12704"/>
    </source>
</evidence>
<feature type="transmembrane region" description="Helical" evidence="6">
    <location>
        <begin position="757"/>
        <end position="778"/>
    </location>
</feature>
<feature type="domain" description="ABC3 transporter permease C-terminal" evidence="7">
    <location>
        <begin position="677"/>
        <end position="790"/>
    </location>
</feature>
<dbReference type="InterPro" id="IPR003838">
    <property type="entry name" value="ABC3_permease_C"/>
</dbReference>
<evidence type="ECO:0000256" key="6">
    <source>
        <dbReference type="SAM" id="Phobius"/>
    </source>
</evidence>
<proteinExistence type="predicted"/>
<feature type="domain" description="ABC3 transporter permease C-terminal" evidence="7">
    <location>
        <begin position="288"/>
        <end position="403"/>
    </location>
</feature>
<dbReference type="PANTHER" id="PTHR30572">
    <property type="entry name" value="MEMBRANE COMPONENT OF TRANSPORTER-RELATED"/>
    <property type="match status" value="1"/>
</dbReference>
<dbReference type="EMBL" id="JAHESC010000051">
    <property type="protein sequence ID" value="MBT1689919.1"/>
    <property type="molecule type" value="Genomic_DNA"/>
</dbReference>
<feature type="transmembrane region" description="Helical" evidence="6">
    <location>
        <begin position="674"/>
        <end position="699"/>
    </location>
</feature>
<keyword evidence="3 6" id="KW-0812">Transmembrane</keyword>
<evidence type="ECO:0000313" key="9">
    <source>
        <dbReference type="EMBL" id="MBT1689919.1"/>
    </source>
</evidence>
<comment type="caution">
    <text evidence="9">The sequence shown here is derived from an EMBL/GenBank/DDBJ whole genome shotgun (WGS) entry which is preliminary data.</text>
</comment>
<feature type="transmembrane region" description="Helical" evidence="6">
    <location>
        <begin position="331"/>
        <end position="361"/>
    </location>
</feature>
<evidence type="ECO:0000256" key="1">
    <source>
        <dbReference type="ARBA" id="ARBA00004651"/>
    </source>
</evidence>
<feature type="domain" description="MacB-like periplasmic core" evidence="8">
    <location>
        <begin position="18"/>
        <end position="246"/>
    </location>
</feature>
<organism evidence="9 10">
    <name type="scientific">Dawidia soli</name>
    <dbReference type="NCBI Taxonomy" id="2782352"/>
    <lineage>
        <taxon>Bacteria</taxon>
        <taxon>Pseudomonadati</taxon>
        <taxon>Bacteroidota</taxon>
        <taxon>Cytophagia</taxon>
        <taxon>Cytophagales</taxon>
        <taxon>Chryseotaleaceae</taxon>
        <taxon>Dawidia</taxon>
    </lineage>
</organism>
<feature type="transmembrane region" description="Helical" evidence="6">
    <location>
        <begin position="726"/>
        <end position="745"/>
    </location>
</feature>
<feature type="domain" description="MacB-like periplasmic core" evidence="8">
    <location>
        <begin position="441"/>
        <end position="627"/>
    </location>
</feature>